<feature type="region of interest" description="Disordered" evidence="2">
    <location>
        <begin position="422"/>
        <end position="448"/>
    </location>
</feature>
<dbReference type="PANTHER" id="PTHR19305">
    <property type="entry name" value="SYNAPTOSOMAL ASSOCIATED PROTEIN"/>
    <property type="match status" value="1"/>
</dbReference>
<feature type="compositionally biased region" description="Polar residues" evidence="2">
    <location>
        <begin position="428"/>
        <end position="439"/>
    </location>
</feature>
<protein>
    <submittedName>
        <fullName evidence="4">Protein transport protein S9 plasma membrane t-SNARE</fullName>
    </submittedName>
</protein>
<feature type="region of interest" description="Disordered" evidence="2">
    <location>
        <begin position="1"/>
        <end position="294"/>
    </location>
</feature>
<feature type="compositionally biased region" description="Basic and acidic residues" evidence="2">
    <location>
        <begin position="1"/>
        <end position="15"/>
    </location>
</feature>
<sequence length="515" mass="54980">MPRFGFSKDDEDGKKASLFSRKKSSSNTQDDNPYAQQTQQADPYAAPMTALQRQQASMGLPVGPRGGRPAGGLPSGPGPRAGGGPTPPGGGPNNSPYGAPPPNNQAPSSYGGPPANGPASYGGPPPNNVPSQQQSNGYSAGGYGASGGYGSNKYDSAPSYGSGPPLGRPPTYRSTADSDGPGSGGAGGYGGGAGAGAGAARLSARRGGYGGMGGRDDEADDSNRQALFGDAPQKYAERREQEGSDKYGSGATGGYGGGYGAGGGADATDSYGEKRDLTAEEQEDEDVKRMNQETRYLRNETDQSLDRSLMIANQSIETARSTMARMYNQRERLLNVESNLDVAANHNKIAEHRAAELKHYNRSMFAVKVNNPFTSKQRAAAHAQAALEEHRAEREQREETRRMAYLSNRNAEDSFDRLEKTADKNRRLGQSKTGVSSKFNLEDDDEEDIEKERQIDQKIDLLSGAVGTLNMTARAMNEFATEDLDHIDRIAGKSDNVDDQVRANRYRLERIEKGR</sequence>
<comment type="similarity">
    <text evidence="1">Belongs to the SNAP-25 family.</text>
</comment>
<feature type="compositionally biased region" description="Polar residues" evidence="2">
    <location>
        <begin position="25"/>
        <end position="41"/>
    </location>
</feature>
<feature type="domain" description="T-SNARE coiled-coil homology" evidence="3">
    <location>
        <begin position="449"/>
        <end position="511"/>
    </location>
</feature>
<accession>A0ABP0CAV3</accession>
<evidence type="ECO:0000256" key="2">
    <source>
        <dbReference type="SAM" id="MobiDB-lite"/>
    </source>
</evidence>
<name>A0ABP0CAV3_9PEZI</name>
<feature type="compositionally biased region" description="Basic and acidic residues" evidence="2">
    <location>
        <begin position="235"/>
        <end position="245"/>
    </location>
</feature>
<evidence type="ECO:0000256" key="1">
    <source>
        <dbReference type="ARBA" id="ARBA00009480"/>
    </source>
</evidence>
<dbReference type="PROSITE" id="PS50192">
    <property type="entry name" value="T_SNARE"/>
    <property type="match status" value="1"/>
</dbReference>
<evidence type="ECO:0000313" key="4">
    <source>
        <dbReference type="EMBL" id="CAK7228359.1"/>
    </source>
</evidence>
<dbReference type="EMBL" id="CAWUHC010000072">
    <property type="protein sequence ID" value="CAK7228359.1"/>
    <property type="molecule type" value="Genomic_DNA"/>
</dbReference>
<dbReference type="PANTHER" id="PTHR19305:SF9">
    <property type="entry name" value="SYNAPTOSOMAL-ASSOCIATED PROTEIN 29"/>
    <property type="match status" value="1"/>
</dbReference>
<evidence type="ECO:0000313" key="5">
    <source>
        <dbReference type="Proteomes" id="UP001642406"/>
    </source>
</evidence>
<dbReference type="SUPFAM" id="SSF58038">
    <property type="entry name" value="SNARE fusion complex"/>
    <property type="match status" value="2"/>
</dbReference>
<feature type="compositionally biased region" description="Gly residues" evidence="2">
    <location>
        <begin position="139"/>
        <end position="150"/>
    </location>
</feature>
<dbReference type="CDD" id="cd15857">
    <property type="entry name" value="SNARE_SEC9C"/>
    <property type="match status" value="1"/>
</dbReference>
<evidence type="ECO:0000259" key="3">
    <source>
        <dbReference type="PROSITE" id="PS50192"/>
    </source>
</evidence>
<keyword evidence="5" id="KW-1185">Reference proteome</keyword>
<comment type="caution">
    <text evidence="4">The sequence shown here is derived from an EMBL/GenBank/DDBJ whole genome shotgun (WGS) entry which is preliminary data.</text>
</comment>
<organism evidence="4 5">
    <name type="scientific">Sporothrix bragantina</name>
    <dbReference type="NCBI Taxonomy" id="671064"/>
    <lineage>
        <taxon>Eukaryota</taxon>
        <taxon>Fungi</taxon>
        <taxon>Dikarya</taxon>
        <taxon>Ascomycota</taxon>
        <taxon>Pezizomycotina</taxon>
        <taxon>Sordariomycetes</taxon>
        <taxon>Sordariomycetidae</taxon>
        <taxon>Ophiostomatales</taxon>
        <taxon>Ophiostomataceae</taxon>
        <taxon>Sporothrix</taxon>
    </lineage>
</organism>
<feature type="compositionally biased region" description="Gly residues" evidence="2">
    <location>
        <begin position="250"/>
        <end position="265"/>
    </location>
</feature>
<dbReference type="InterPro" id="IPR000727">
    <property type="entry name" value="T_SNARE_dom"/>
</dbReference>
<reference evidence="4 5" key="1">
    <citation type="submission" date="2024-01" db="EMBL/GenBank/DDBJ databases">
        <authorList>
            <person name="Allen C."/>
            <person name="Tagirdzhanova G."/>
        </authorList>
    </citation>
    <scope>NUCLEOTIDE SEQUENCE [LARGE SCALE GENOMIC DNA]</scope>
</reference>
<gene>
    <name evidence="4" type="primary">SEC9</name>
    <name evidence="4" type="ORF">SBRCBS47491_006877</name>
</gene>
<dbReference type="Gene3D" id="1.20.5.110">
    <property type="match status" value="2"/>
</dbReference>
<dbReference type="Proteomes" id="UP001642406">
    <property type="component" value="Unassembled WGS sequence"/>
</dbReference>
<feature type="compositionally biased region" description="Gly residues" evidence="2">
    <location>
        <begin position="181"/>
        <end position="197"/>
    </location>
</feature>
<feature type="compositionally biased region" description="Gly residues" evidence="2">
    <location>
        <begin position="64"/>
        <end position="84"/>
    </location>
</feature>
<proteinExistence type="inferred from homology"/>
<dbReference type="CDD" id="cd15886">
    <property type="entry name" value="SNARE_SEC9N"/>
    <property type="match status" value="1"/>
</dbReference>
<feature type="compositionally biased region" description="Low complexity" evidence="2">
    <location>
        <begin position="129"/>
        <end position="138"/>
    </location>
</feature>